<dbReference type="GO" id="GO:0016301">
    <property type="term" value="F:kinase activity"/>
    <property type="evidence" value="ECO:0007669"/>
    <property type="project" value="UniProtKB-KW"/>
</dbReference>
<dbReference type="PANTHER" id="PTHR12358">
    <property type="entry name" value="SPHINGOSINE KINASE"/>
    <property type="match status" value="1"/>
</dbReference>
<comment type="caution">
    <text evidence="10">The sequence shown here is derived from an EMBL/GenBank/DDBJ whole genome shotgun (WGS) entry which is preliminary data.</text>
</comment>
<dbReference type="SMART" id="SM00046">
    <property type="entry name" value="DAGKc"/>
    <property type="match status" value="1"/>
</dbReference>
<evidence type="ECO:0000256" key="2">
    <source>
        <dbReference type="ARBA" id="ARBA00005983"/>
    </source>
</evidence>
<protein>
    <submittedName>
        <fullName evidence="10">Diacylglycerol/lipid kinase family protein</fullName>
        <ecNumber evidence="10">2.7.1.-</ecNumber>
    </submittedName>
</protein>
<dbReference type="Gene3D" id="2.60.200.40">
    <property type="match status" value="1"/>
</dbReference>
<feature type="domain" description="DAGKc" evidence="9">
    <location>
        <begin position="1"/>
        <end position="126"/>
    </location>
</feature>
<keyword evidence="11" id="KW-1185">Reference proteome</keyword>
<dbReference type="SUPFAM" id="SSF111331">
    <property type="entry name" value="NAD kinase/diacylglycerol kinase-like"/>
    <property type="match status" value="1"/>
</dbReference>
<dbReference type="InterPro" id="IPR050187">
    <property type="entry name" value="Lipid_Phosphate_FormReg"/>
</dbReference>
<dbReference type="Proteomes" id="UP001596356">
    <property type="component" value="Unassembled WGS sequence"/>
</dbReference>
<proteinExistence type="inferred from homology"/>
<keyword evidence="3 10" id="KW-0808">Transferase</keyword>
<gene>
    <name evidence="10" type="ORF">ACFQBT_05905</name>
</gene>
<evidence type="ECO:0000256" key="5">
    <source>
        <dbReference type="ARBA" id="ARBA00022777"/>
    </source>
</evidence>
<dbReference type="PANTHER" id="PTHR12358:SF106">
    <property type="entry name" value="LIPID KINASE YEGS"/>
    <property type="match status" value="1"/>
</dbReference>
<dbReference type="Pfam" id="PF00781">
    <property type="entry name" value="DAGK_cat"/>
    <property type="match status" value="1"/>
</dbReference>
<dbReference type="Pfam" id="PF19279">
    <property type="entry name" value="YegS_C"/>
    <property type="match status" value="1"/>
</dbReference>
<keyword evidence="7" id="KW-0443">Lipid metabolism</keyword>
<sequence>MQRLHVICNPVARGVDDALVQRVATTLRSAGHGVRVSRCRAVAAADDLIADTAARGERAVLVGGDGFLHTMTGPLIAHRIDFALVPAGRGNDFARQLGIPTAPDAALRLASAGTVAPVDALKVRACAAVHFAAVSVYAGVDSRVSQLVNGYRRIPVAAHYPLGAVQSILTFAPRDYRVEVDGVVHEYTGVSAIVANGGFYGNGMHIAPDAIPDDGRLDVVLLGAATRARFLRLLPTVYRGRHIRQPEVTVLRGRTVRIESSGVSAYGDGEFIGDLPVTVEIVPRVLRVVR</sequence>
<keyword evidence="4" id="KW-0547">Nucleotide-binding</keyword>
<keyword evidence="8" id="KW-1208">Phospholipid metabolism</keyword>
<name>A0ABW2AQN3_9MICO</name>
<reference evidence="11" key="1">
    <citation type="journal article" date="2019" name="Int. J. Syst. Evol. Microbiol.">
        <title>The Global Catalogue of Microorganisms (GCM) 10K type strain sequencing project: providing services to taxonomists for standard genome sequencing and annotation.</title>
        <authorList>
            <consortium name="The Broad Institute Genomics Platform"/>
            <consortium name="The Broad Institute Genome Sequencing Center for Infectious Disease"/>
            <person name="Wu L."/>
            <person name="Ma J."/>
        </authorList>
    </citation>
    <scope>NUCLEOTIDE SEQUENCE [LARGE SCALE GENOMIC DNA]</scope>
    <source>
        <strain evidence="11">NBRC 106593</strain>
    </source>
</reference>
<evidence type="ECO:0000256" key="8">
    <source>
        <dbReference type="ARBA" id="ARBA00023264"/>
    </source>
</evidence>
<dbReference type="PROSITE" id="PS50146">
    <property type="entry name" value="DAGK"/>
    <property type="match status" value="1"/>
</dbReference>
<dbReference type="InterPro" id="IPR016064">
    <property type="entry name" value="NAD/diacylglycerol_kinase_sf"/>
</dbReference>
<dbReference type="InterPro" id="IPR045540">
    <property type="entry name" value="YegS/DAGK_C"/>
</dbReference>
<comment type="similarity">
    <text evidence="2">Belongs to the diacylglycerol/lipid kinase family.</text>
</comment>
<keyword evidence="5 10" id="KW-0418">Kinase</keyword>
<evidence type="ECO:0000256" key="4">
    <source>
        <dbReference type="ARBA" id="ARBA00022741"/>
    </source>
</evidence>
<evidence type="ECO:0000256" key="7">
    <source>
        <dbReference type="ARBA" id="ARBA00023209"/>
    </source>
</evidence>
<evidence type="ECO:0000313" key="10">
    <source>
        <dbReference type="EMBL" id="MFC6713395.1"/>
    </source>
</evidence>
<evidence type="ECO:0000256" key="1">
    <source>
        <dbReference type="ARBA" id="ARBA00001946"/>
    </source>
</evidence>
<keyword evidence="7" id="KW-0444">Lipid biosynthesis</keyword>
<dbReference type="InterPro" id="IPR017438">
    <property type="entry name" value="ATP-NAD_kinase_N"/>
</dbReference>
<organism evidence="10 11">
    <name type="scientific">Branchiibius cervicis</name>
    <dbReference type="NCBI Taxonomy" id="908252"/>
    <lineage>
        <taxon>Bacteria</taxon>
        <taxon>Bacillati</taxon>
        <taxon>Actinomycetota</taxon>
        <taxon>Actinomycetes</taxon>
        <taxon>Micrococcales</taxon>
        <taxon>Dermacoccaceae</taxon>
        <taxon>Branchiibius</taxon>
    </lineage>
</organism>
<evidence type="ECO:0000256" key="6">
    <source>
        <dbReference type="ARBA" id="ARBA00022840"/>
    </source>
</evidence>
<keyword evidence="6" id="KW-0067">ATP-binding</keyword>
<accession>A0ABW2AQN3</accession>
<comment type="cofactor">
    <cofactor evidence="1">
        <name>Mg(2+)</name>
        <dbReference type="ChEBI" id="CHEBI:18420"/>
    </cofactor>
</comment>
<evidence type="ECO:0000313" key="11">
    <source>
        <dbReference type="Proteomes" id="UP001596356"/>
    </source>
</evidence>
<dbReference type="Gene3D" id="3.40.50.10330">
    <property type="entry name" value="Probable inorganic polyphosphate/atp-NAD kinase, domain 1"/>
    <property type="match status" value="1"/>
</dbReference>
<dbReference type="EC" id="2.7.1.-" evidence="10"/>
<evidence type="ECO:0000259" key="9">
    <source>
        <dbReference type="PROSITE" id="PS50146"/>
    </source>
</evidence>
<dbReference type="InterPro" id="IPR001206">
    <property type="entry name" value="Diacylglycerol_kinase_cat_dom"/>
</dbReference>
<dbReference type="EMBL" id="JBHSWJ010000002">
    <property type="protein sequence ID" value="MFC6713395.1"/>
    <property type="molecule type" value="Genomic_DNA"/>
</dbReference>
<keyword evidence="7" id="KW-0594">Phospholipid biosynthesis</keyword>
<evidence type="ECO:0000256" key="3">
    <source>
        <dbReference type="ARBA" id="ARBA00022679"/>
    </source>
</evidence>
<dbReference type="RefSeq" id="WP_377821106.1">
    <property type="nucleotide sequence ID" value="NZ_JBHSWJ010000002.1"/>
</dbReference>